<dbReference type="RefSeq" id="WP_149266656.1">
    <property type="nucleotide sequence ID" value="NZ_VFJB01000006.1"/>
</dbReference>
<dbReference type="InterPro" id="IPR018392">
    <property type="entry name" value="LysM"/>
</dbReference>
<evidence type="ECO:0000313" key="3">
    <source>
        <dbReference type="EMBL" id="KAA0257683.1"/>
    </source>
</evidence>
<dbReference type="Proteomes" id="UP000322876">
    <property type="component" value="Unassembled WGS sequence"/>
</dbReference>
<dbReference type="Pfam" id="PF01476">
    <property type="entry name" value="LysM"/>
    <property type="match status" value="3"/>
</dbReference>
<dbReference type="AlphaFoldDB" id="A0A5A8F3S5"/>
<dbReference type="Pfam" id="PF01464">
    <property type="entry name" value="SLT"/>
    <property type="match status" value="1"/>
</dbReference>
<evidence type="ECO:0000256" key="1">
    <source>
        <dbReference type="SAM" id="SignalP"/>
    </source>
</evidence>
<dbReference type="InterPro" id="IPR023346">
    <property type="entry name" value="Lysozyme-like_dom_sf"/>
</dbReference>
<dbReference type="CDD" id="cd16894">
    <property type="entry name" value="MltD-like"/>
    <property type="match status" value="1"/>
</dbReference>
<dbReference type="CDD" id="cd00118">
    <property type="entry name" value="LysM"/>
    <property type="match status" value="3"/>
</dbReference>
<name>A0A5A8F3S5_9BACT</name>
<gene>
    <name evidence="3" type="ORF">FHQ18_08035</name>
</gene>
<feature type="chain" id="PRO_5023106181" evidence="1">
    <location>
        <begin position="21"/>
        <end position="530"/>
    </location>
</feature>
<dbReference type="SMART" id="SM00257">
    <property type="entry name" value="LysM"/>
    <property type="match status" value="3"/>
</dbReference>
<evidence type="ECO:0000313" key="4">
    <source>
        <dbReference type="Proteomes" id="UP000322876"/>
    </source>
</evidence>
<evidence type="ECO:0000259" key="2">
    <source>
        <dbReference type="PROSITE" id="PS51782"/>
    </source>
</evidence>
<dbReference type="SUPFAM" id="SSF54106">
    <property type="entry name" value="LysM domain"/>
    <property type="match status" value="3"/>
</dbReference>
<keyword evidence="1" id="KW-0732">Signal</keyword>
<dbReference type="PANTHER" id="PTHR33734">
    <property type="entry name" value="LYSM DOMAIN-CONTAINING GPI-ANCHORED PROTEIN 2"/>
    <property type="match status" value="1"/>
</dbReference>
<dbReference type="Gene3D" id="1.10.530.10">
    <property type="match status" value="1"/>
</dbReference>
<feature type="domain" description="LysM" evidence="2">
    <location>
        <begin position="354"/>
        <end position="398"/>
    </location>
</feature>
<protein>
    <submittedName>
        <fullName evidence="3">LysM peptidoglycan-binding domain-containing protein</fullName>
    </submittedName>
</protein>
<dbReference type="InterPro" id="IPR036779">
    <property type="entry name" value="LysM_dom_sf"/>
</dbReference>
<comment type="caution">
    <text evidence="3">The sequence shown here is derived from an EMBL/GenBank/DDBJ whole genome shotgun (WGS) entry which is preliminary data.</text>
</comment>
<dbReference type="PANTHER" id="PTHR33734:SF22">
    <property type="entry name" value="MEMBRANE-BOUND LYTIC MUREIN TRANSGLYCOSYLASE D"/>
    <property type="match status" value="1"/>
</dbReference>
<dbReference type="EMBL" id="VFJB01000006">
    <property type="protein sequence ID" value="KAA0257683.1"/>
    <property type="molecule type" value="Genomic_DNA"/>
</dbReference>
<dbReference type="PROSITE" id="PS51257">
    <property type="entry name" value="PROKAR_LIPOPROTEIN"/>
    <property type="match status" value="1"/>
</dbReference>
<dbReference type="PROSITE" id="PS51782">
    <property type="entry name" value="LYSM"/>
    <property type="match status" value="3"/>
</dbReference>
<dbReference type="Gene3D" id="3.10.350.10">
    <property type="entry name" value="LysM domain"/>
    <property type="match status" value="3"/>
</dbReference>
<feature type="domain" description="LysM" evidence="2">
    <location>
        <begin position="485"/>
        <end position="528"/>
    </location>
</feature>
<keyword evidence="4" id="KW-1185">Reference proteome</keyword>
<accession>A0A5A8F3S5</accession>
<dbReference type="SUPFAM" id="SSF53955">
    <property type="entry name" value="Lysozyme-like"/>
    <property type="match status" value="1"/>
</dbReference>
<dbReference type="InterPro" id="IPR008258">
    <property type="entry name" value="Transglycosylase_SLT_dom_1"/>
</dbReference>
<feature type="domain" description="LysM" evidence="2">
    <location>
        <begin position="421"/>
        <end position="465"/>
    </location>
</feature>
<dbReference type="OrthoDB" id="9815002at2"/>
<organism evidence="3 4">
    <name type="scientific">Deferribacter autotrophicus</name>
    <dbReference type="NCBI Taxonomy" id="500465"/>
    <lineage>
        <taxon>Bacteria</taxon>
        <taxon>Pseudomonadati</taxon>
        <taxon>Deferribacterota</taxon>
        <taxon>Deferribacteres</taxon>
        <taxon>Deferribacterales</taxon>
        <taxon>Deferribacteraceae</taxon>
        <taxon>Deferribacter</taxon>
    </lineage>
</organism>
<feature type="signal peptide" evidence="1">
    <location>
        <begin position="1"/>
        <end position="20"/>
    </location>
</feature>
<proteinExistence type="predicted"/>
<reference evidence="3 4" key="1">
    <citation type="submission" date="2019-06" db="EMBL/GenBank/DDBJ databases">
        <title>Genomic insights into carbon and energy metabolism of Deferribacter autotrophicus revealed new metabolic traits in the phylum Deferribacteres.</title>
        <authorList>
            <person name="Slobodkin A.I."/>
            <person name="Slobodkina G.B."/>
            <person name="Allioux M."/>
            <person name="Alain K."/>
            <person name="Jebbar M."/>
            <person name="Shadrin V."/>
            <person name="Kublanov I.V."/>
            <person name="Toshchakov S.V."/>
            <person name="Bonch-Osmolovskaya E.A."/>
        </authorList>
    </citation>
    <scope>NUCLEOTIDE SEQUENCE [LARGE SCALE GENOMIC DNA]</scope>
    <source>
        <strain evidence="3 4">SL50</strain>
    </source>
</reference>
<sequence length="530" mass="62454">MKKLLVLFFLSLLFISCSLIDLKTQTKQNIHNIQSNPPVKKVEIVKKPILPPLKDDEFILFSPNINFETSLLFDKSLSLDLTSETFNQKDYDIPIVVNARVKYFIKRYTKLYPVTFQRWLNNANKYIYIVKDIFRRMELPTDLACLPFAESGFDVYAYSWAGASGMWQFMESTGKIYGLKNNFWVDERRDFEKATIAAAKYLKYLYEYFNDWYLAIAAYNGGFYKVLKATQKYKTKNFFKISKYRFLKQETKDYVPKFIALTIIYKNYLEYGFEPPQTDPLIYDKIKLNQPVNLYVIADLLNTEFEKLKELNPSLKKPITPPNDNFELRIPYGTKLFLEKKIAELSPEELLQVKIYYAKKKEKLYKIARKFGVSVSSIKRLNNLRYDFVLFSGPIFIPIKKYEKSLAMQNFANDINAVTPRIYIVRKGDTLYNIAHKYGLSVYELIKLNKGINPRLIRPGDPIIVSKKYKYRKKRYKRYTLTKNRKYLIRKGDTLWSIANKFNTSVEKIKKTNKLKTTLLIPGTYITIPN</sequence>